<dbReference type="EMBL" id="HBUE01179053">
    <property type="protein sequence ID" value="CAG6519222.1"/>
    <property type="molecule type" value="Transcribed_RNA"/>
</dbReference>
<sequence length="137" mass="14368">MSPAGDSRSCVADSWPVSAVAWAAALGDDRNPSGHRTDSPEVVEAVGHPTVHLPCRPYRSCDPASSTCCRSWPAGTWDIVTVAAAAASGGVPCAERKAHRRSQVVPCPAAPSDRIDSRRPFCCLKKKSGQPPIPIPA</sequence>
<proteinExistence type="predicted"/>
<dbReference type="EMBL" id="HBUE01284628">
    <property type="protein sequence ID" value="CAG6570772.1"/>
    <property type="molecule type" value="Transcribed_RNA"/>
</dbReference>
<reference evidence="1" key="1">
    <citation type="submission" date="2021-05" db="EMBL/GenBank/DDBJ databases">
        <authorList>
            <person name="Alioto T."/>
            <person name="Alioto T."/>
            <person name="Gomez Garrido J."/>
        </authorList>
    </citation>
    <scope>NUCLEOTIDE SEQUENCE</scope>
</reference>
<protein>
    <submittedName>
        <fullName evidence="1">(northern house mosquito) hypothetical protein</fullName>
    </submittedName>
</protein>
<dbReference type="AlphaFoldDB" id="A0A8D8GQT2"/>
<accession>A0A8D8GQT2</accession>
<name>A0A8D8GQT2_CULPI</name>
<dbReference type="EMBL" id="HBUE01284631">
    <property type="protein sequence ID" value="CAG6570773.1"/>
    <property type="molecule type" value="Transcribed_RNA"/>
</dbReference>
<evidence type="ECO:0000313" key="1">
    <source>
        <dbReference type="EMBL" id="CAG6519222.1"/>
    </source>
</evidence>
<dbReference type="EMBL" id="HBUE01179050">
    <property type="protein sequence ID" value="CAG6519221.1"/>
    <property type="molecule type" value="Transcribed_RNA"/>
</dbReference>
<organism evidence="1">
    <name type="scientific">Culex pipiens</name>
    <name type="common">House mosquito</name>
    <dbReference type="NCBI Taxonomy" id="7175"/>
    <lineage>
        <taxon>Eukaryota</taxon>
        <taxon>Metazoa</taxon>
        <taxon>Ecdysozoa</taxon>
        <taxon>Arthropoda</taxon>
        <taxon>Hexapoda</taxon>
        <taxon>Insecta</taxon>
        <taxon>Pterygota</taxon>
        <taxon>Neoptera</taxon>
        <taxon>Endopterygota</taxon>
        <taxon>Diptera</taxon>
        <taxon>Nematocera</taxon>
        <taxon>Culicoidea</taxon>
        <taxon>Culicidae</taxon>
        <taxon>Culicinae</taxon>
        <taxon>Culicini</taxon>
        <taxon>Culex</taxon>
        <taxon>Culex</taxon>
    </lineage>
</organism>